<proteinExistence type="predicted"/>
<dbReference type="Proteomes" id="UP000252884">
    <property type="component" value="Unassembled WGS sequence"/>
</dbReference>
<comment type="caution">
    <text evidence="1">The sequence shown here is derived from an EMBL/GenBank/DDBJ whole genome shotgun (WGS) entry which is preliminary data.</text>
</comment>
<sequence>MNIREKLQELSIYVPEAAQRYRPGKGCLVWLPAEAEDGSAALFLMPVTREQYEGLMAAGLVGNAGWHVEQPYVEPQAR</sequence>
<gene>
    <name evidence="1" type="ORF">DES41_10371</name>
</gene>
<evidence type="ECO:0000313" key="1">
    <source>
        <dbReference type="EMBL" id="RCW72466.1"/>
    </source>
</evidence>
<keyword evidence="2" id="KW-1185">Reference proteome</keyword>
<evidence type="ECO:0000313" key="2">
    <source>
        <dbReference type="Proteomes" id="UP000252884"/>
    </source>
</evidence>
<protein>
    <submittedName>
        <fullName evidence="1">Uncharacterized protein</fullName>
    </submittedName>
</protein>
<dbReference type="AlphaFoldDB" id="A0A368XZ89"/>
<dbReference type="EMBL" id="QPJK01000003">
    <property type="protein sequence ID" value="RCW72466.1"/>
    <property type="molecule type" value="Genomic_DNA"/>
</dbReference>
<dbReference type="OrthoDB" id="8906665at2"/>
<name>A0A368XZ89_9BURK</name>
<reference evidence="1 2" key="1">
    <citation type="submission" date="2018-07" db="EMBL/GenBank/DDBJ databases">
        <title>Genomic Encyclopedia of Type Strains, Phase IV (KMG-IV): sequencing the most valuable type-strain genomes for metagenomic binning, comparative biology and taxonomic classification.</title>
        <authorList>
            <person name="Goeker M."/>
        </authorList>
    </citation>
    <scope>NUCLEOTIDE SEQUENCE [LARGE SCALE GENOMIC DNA]</scope>
    <source>
        <strain evidence="1 2">DSM 21634</strain>
    </source>
</reference>
<accession>A0A368XZ89</accession>
<dbReference type="RefSeq" id="WP_114467900.1">
    <property type="nucleotide sequence ID" value="NZ_QPJK01000003.1"/>
</dbReference>
<organism evidence="1 2">
    <name type="scientific">Pseudorhodoferax soli</name>
    <dbReference type="NCBI Taxonomy" id="545864"/>
    <lineage>
        <taxon>Bacteria</taxon>
        <taxon>Pseudomonadati</taxon>
        <taxon>Pseudomonadota</taxon>
        <taxon>Betaproteobacteria</taxon>
        <taxon>Burkholderiales</taxon>
        <taxon>Comamonadaceae</taxon>
    </lineage>
</organism>